<evidence type="ECO:0008006" key="3">
    <source>
        <dbReference type="Google" id="ProtNLM"/>
    </source>
</evidence>
<protein>
    <recommendedName>
        <fullName evidence="3">Sulfotransferase family protein</fullName>
    </recommendedName>
</protein>
<name>A0A8J2YUD7_9PROT</name>
<reference evidence="1" key="2">
    <citation type="submission" date="2020-09" db="EMBL/GenBank/DDBJ databases">
        <authorList>
            <person name="Sun Q."/>
            <person name="Zhou Y."/>
        </authorList>
    </citation>
    <scope>NUCLEOTIDE SEQUENCE</scope>
    <source>
        <strain evidence="1">CGMCC 1.15725</strain>
    </source>
</reference>
<evidence type="ECO:0000313" key="2">
    <source>
        <dbReference type="Proteomes" id="UP000646365"/>
    </source>
</evidence>
<reference evidence="1" key="1">
    <citation type="journal article" date="2014" name="Int. J. Syst. Evol. Microbiol.">
        <title>Complete genome sequence of Corynebacterium casei LMG S-19264T (=DSM 44701T), isolated from a smear-ripened cheese.</title>
        <authorList>
            <consortium name="US DOE Joint Genome Institute (JGI-PGF)"/>
            <person name="Walter F."/>
            <person name="Albersmeier A."/>
            <person name="Kalinowski J."/>
            <person name="Ruckert C."/>
        </authorList>
    </citation>
    <scope>NUCLEOTIDE SEQUENCE</scope>
    <source>
        <strain evidence="1">CGMCC 1.15725</strain>
    </source>
</reference>
<comment type="caution">
    <text evidence="1">The sequence shown here is derived from an EMBL/GenBank/DDBJ whole genome shotgun (WGS) entry which is preliminary data.</text>
</comment>
<accession>A0A8J2YUD7</accession>
<keyword evidence="2" id="KW-1185">Reference proteome</keyword>
<dbReference type="EMBL" id="BMJQ01000008">
    <property type="protein sequence ID" value="GGF23421.1"/>
    <property type="molecule type" value="Genomic_DNA"/>
</dbReference>
<dbReference type="Proteomes" id="UP000646365">
    <property type="component" value="Unassembled WGS sequence"/>
</dbReference>
<sequence>MSAVTNIAEMECLADLIRRDHPSLKALSLRPDGKYQSRQMAADQVTDAVRACLSAAFRDRAPEDFPRLYCAWGKARVGSTALNNLFGLSGLPSYYQPTKAILRCALAQAPLVAWQPPSASEHPALFSKETAGPYLVAECLYNPIQLLIEAGYPADRLHLILLDREPTASLSSWFAKWSDRVPAPTLATHYVLATLNIWRIRNFARRHGVPVTHYVYEASRDPATSVAALFRRLGLADRFDPGILTDWQGIDRLDAAESRILFPGEPAVFEVPGLHASTAAYRYRPRPASTEVDAYAELLHRTGVHDTYLHSVERCAADLALAPDTAARLFGHGLPWFSAAA</sequence>
<dbReference type="RefSeq" id="WP_189047498.1">
    <property type="nucleotide sequence ID" value="NZ_BMJQ01000008.1"/>
</dbReference>
<organism evidence="1 2">
    <name type="scientific">Aliidongia dinghuensis</name>
    <dbReference type="NCBI Taxonomy" id="1867774"/>
    <lineage>
        <taxon>Bacteria</taxon>
        <taxon>Pseudomonadati</taxon>
        <taxon>Pseudomonadota</taxon>
        <taxon>Alphaproteobacteria</taxon>
        <taxon>Rhodospirillales</taxon>
        <taxon>Dongiaceae</taxon>
        <taxon>Aliidongia</taxon>
    </lineage>
</organism>
<dbReference type="AlphaFoldDB" id="A0A8J2YUD7"/>
<gene>
    <name evidence="1" type="ORF">GCM10011611_31900</name>
</gene>
<proteinExistence type="predicted"/>
<evidence type="ECO:0000313" key="1">
    <source>
        <dbReference type="EMBL" id="GGF23421.1"/>
    </source>
</evidence>